<dbReference type="Proteomes" id="UP000291838">
    <property type="component" value="Unassembled WGS sequence"/>
</dbReference>
<dbReference type="AlphaFoldDB" id="A0A4Q2RPD5"/>
<dbReference type="EMBL" id="SDWS01000007">
    <property type="protein sequence ID" value="RYB89519.1"/>
    <property type="molecule type" value="Genomic_DNA"/>
</dbReference>
<proteinExistence type="predicted"/>
<protein>
    <submittedName>
        <fullName evidence="1">Uncharacterized protein</fullName>
    </submittedName>
</protein>
<dbReference type="RefSeq" id="WP_129477672.1">
    <property type="nucleotide sequence ID" value="NZ_SDWS01000007.1"/>
</dbReference>
<accession>A0A4Q2RPD5</accession>
<evidence type="ECO:0000313" key="1">
    <source>
        <dbReference type="EMBL" id="RYB89519.1"/>
    </source>
</evidence>
<reference evidence="1 2" key="1">
    <citation type="submission" date="2019-01" db="EMBL/GenBank/DDBJ databases">
        <title>Novel species of Nocardioides.</title>
        <authorList>
            <person name="Liu Q."/>
            <person name="Xin Y.-H."/>
        </authorList>
    </citation>
    <scope>NUCLEOTIDE SEQUENCE [LARGE SCALE GENOMIC DNA]</scope>
    <source>
        <strain evidence="1 2">HLT3-15</strain>
    </source>
</reference>
<name>A0A4Q2RPD5_9ACTN</name>
<keyword evidence="2" id="KW-1185">Reference proteome</keyword>
<gene>
    <name evidence="1" type="ORF">EUA06_16245</name>
</gene>
<sequence>MRRHKNDSSETWDVAGRIKALEQFSGPLVVRPRAEADAIPVHESAPVRVPVPSRSRIFVRGAEGFGAYADLTVTAPRPATD</sequence>
<comment type="caution">
    <text evidence="1">The sequence shown here is derived from an EMBL/GenBank/DDBJ whole genome shotgun (WGS) entry which is preliminary data.</text>
</comment>
<dbReference type="OrthoDB" id="3786676at2"/>
<organism evidence="1 2">
    <name type="scientific">Nocardioides glacieisoli</name>
    <dbReference type="NCBI Taxonomy" id="1168730"/>
    <lineage>
        <taxon>Bacteria</taxon>
        <taxon>Bacillati</taxon>
        <taxon>Actinomycetota</taxon>
        <taxon>Actinomycetes</taxon>
        <taxon>Propionibacteriales</taxon>
        <taxon>Nocardioidaceae</taxon>
        <taxon>Nocardioides</taxon>
    </lineage>
</organism>
<evidence type="ECO:0000313" key="2">
    <source>
        <dbReference type="Proteomes" id="UP000291838"/>
    </source>
</evidence>